<sequence length="266" mass="30391">MRTKYLIVLLAGLLSCHARSREVEGKFAAPPAITHAVMMNAPPPLVPRLNLVREAKLVLQVKNVNATTDSLRSLLSQFQAYASDEHQEKTNVGLRMAMTIRVGENAFEHLLKRIESLGQKVSDRSITLKDVTMQFTDLNVRLKSKKEVESRYHQILQQAKTVKDMLAIEEQLGTTREEIESMEAELKYMSHQLAYCTIDLSFTQHHEEPPTGFARELGLALQNGWRAFLGMMLQAVRLWPWIVMTVGVVFWLLHLRKTRKLRTSVV</sequence>
<keyword evidence="1" id="KW-0812">Transmembrane</keyword>
<evidence type="ECO:0000256" key="2">
    <source>
        <dbReference type="SAM" id="SignalP"/>
    </source>
</evidence>
<name>A0ABS1KU37_9BACT</name>
<protein>
    <submittedName>
        <fullName evidence="4">DUF4349 domain-containing protein</fullName>
    </submittedName>
</protein>
<dbReference type="InterPro" id="IPR025645">
    <property type="entry name" value="DUF4349"/>
</dbReference>
<proteinExistence type="predicted"/>
<keyword evidence="5" id="KW-1185">Reference proteome</keyword>
<dbReference type="EMBL" id="JAERRB010000005">
    <property type="protein sequence ID" value="MBL0742772.1"/>
    <property type="molecule type" value="Genomic_DNA"/>
</dbReference>
<organism evidence="4 5">
    <name type="scientific">Chryseolinea lacunae</name>
    <dbReference type="NCBI Taxonomy" id="2801331"/>
    <lineage>
        <taxon>Bacteria</taxon>
        <taxon>Pseudomonadati</taxon>
        <taxon>Bacteroidota</taxon>
        <taxon>Cytophagia</taxon>
        <taxon>Cytophagales</taxon>
        <taxon>Fulvivirgaceae</taxon>
        <taxon>Chryseolinea</taxon>
    </lineage>
</organism>
<keyword evidence="2" id="KW-0732">Signal</keyword>
<accession>A0ABS1KU37</accession>
<dbReference type="RefSeq" id="WP_202011375.1">
    <property type="nucleotide sequence ID" value="NZ_JAERRB010000005.1"/>
</dbReference>
<feature type="transmembrane region" description="Helical" evidence="1">
    <location>
        <begin position="238"/>
        <end position="255"/>
    </location>
</feature>
<dbReference type="Pfam" id="PF14257">
    <property type="entry name" value="DUF4349"/>
    <property type="match status" value="1"/>
</dbReference>
<feature type="domain" description="DUF4349" evidence="3">
    <location>
        <begin position="51"/>
        <end position="252"/>
    </location>
</feature>
<evidence type="ECO:0000259" key="3">
    <source>
        <dbReference type="Pfam" id="PF14257"/>
    </source>
</evidence>
<evidence type="ECO:0000313" key="4">
    <source>
        <dbReference type="EMBL" id="MBL0742772.1"/>
    </source>
</evidence>
<comment type="caution">
    <text evidence="4">The sequence shown here is derived from an EMBL/GenBank/DDBJ whole genome shotgun (WGS) entry which is preliminary data.</text>
</comment>
<keyword evidence="1" id="KW-1133">Transmembrane helix</keyword>
<dbReference type="Proteomes" id="UP000613030">
    <property type="component" value="Unassembled WGS sequence"/>
</dbReference>
<evidence type="ECO:0000313" key="5">
    <source>
        <dbReference type="Proteomes" id="UP000613030"/>
    </source>
</evidence>
<keyword evidence="1" id="KW-0472">Membrane</keyword>
<feature type="chain" id="PRO_5046658918" evidence="2">
    <location>
        <begin position="21"/>
        <end position="266"/>
    </location>
</feature>
<reference evidence="4 5" key="1">
    <citation type="submission" date="2021-01" db="EMBL/GenBank/DDBJ databases">
        <title>Chryseolinea sp. Jin1 Genome sequencing and assembly.</title>
        <authorList>
            <person name="Kim I."/>
        </authorList>
    </citation>
    <scope>NUCLEOTIDE SEQUENCE [LARGE SCALE GENOMIC DNA]</scope>
    <source>
        <strain evidence="4 5">Jin1</strain>
    </source>
</reference>
<feature type="signal peptide" evidence="2">
    <location>
        <begin position="1"/>
        <end position="20"/>
    </location>
</feature>
<evidence type="ECO:0000256" key="1">
    <source>
        <dbReference type="SAM" id="Phobius"/>
    </source>
</evidence>
<gene>
    <name evidence="4" type="ORF">JI741_16215</name>
</gene>
<dbReference type="PROSITE" id="PS51257">
    <property type="entry name" value="PROKAR_LIPOPROTEIN"/>
    <property type="match status" value="1"/>
</dbReference>